<keyword evidence="2" id="KW-1185">Reference proteome</keyword>
<name>A0ABR2NEB4_9ROSI</name>
<dbReference type="EMBL" id="JBBPBN010000171">
    <property type="protein sequence ID" value="KAK8974340.1"/>
    <property type="molecule type" value="Genomic_DNA"/>
</dbReference>
<evidence type="ECO:0000313" key="1">
    <source>
        <dbReference type="EMBL" id="KAK8974340.1"/>
    </source>
</evidence>
<accession>A0ABR2NEB4</accession>
<dbReference type="Proteomes" id="UP001396334">
    <property type="component" value="Unassembled WGS sequence"/>
</dbReference>
<evidence type="ECO:0000313" key="2">
    <source>
        <dbReference type="Proteomes" id="UP001396334"/>
    </source>
</evidence>
<comment type="caution">
    <text evidence="1">The sequence shown here is derived from an EMBL/GenBank/DDBJ whole genome shotgun (WGS) entry which is preliminary data.</text>
</comment>
<organism evidence="1 2">
    <name type="scientific">Hibiscus sabdariffa</name>
    <name type="common">roselle</name>
    <dbReference type="NCBI Taxonomy" id="183260"/>
    <lineage>
        <taxon>Eukaryota</taxon>
        <taxon>Viridiplantae</taxon>
        <taxon>Streptophyta</taxon>
        <taxon>Embryophyta</taxon>
        <taxon>Tracheophyta</taxon>
        <taxon>Spermatophyta</taxon>
        <taxon>Magnoliopsida</taxon>
        <taxon>eudicotyledons</taxon>
        <taxon>Gunneridae</taxon>
        <taxon>Pentapetalae</taxon>
        <taxon>rosids</taxon>
        <taxon>malvids</taxon>
        <taxon>Malvales</taxon>
        <taxon>Malvaceae</taxon>
        <taxon>Malvoideae</taxon>
        <taxon>Hibiscus</taxon>
    </lineage>
</organism>
<reference evidence="1 2" key="1">
    <citation type="journal article" date="2024" name="G3 (Bethesda)">
        <title>Genome assembly of Hibiscus sabdariffa L. provides insights into metabolisms of medicinal natural products.</title>
        <authorList>
            <person name="Kim T."/>
        </authorList>
    </citation>
    <scope>NUCLEOTIDE SEQUENCE [LARGE SCALE GENOMIC DNA]</scope>
    <source>
        <strain evidence="1">TK-2024</strain>
        <tissue evidence="1">Old leaves</tissue>
    </source>
</reference>
<sequence>MQSNTSTTIPLVQGVEKLWRNMHAPCNAETDGEASTTNILVLSAPDLPPPDVDIITVVEGTLSNNRVCDAVALLNENSPPSREYSGSLVGPSEGACSSLSSAVVARSSSMVPEESHARSTIVPPMSNDRVSHNSVAMADTQAALQDVPITLEVESLRPRTEDSEHVLESVGCSNIPLVVTRSKMGIYKPKLYVAEALQSQN</sequence>
<protein>
    <submittedName>
        <fullName evidence="1">Uncharacterized protein</fullName>
    </submittedName>
</protein>
<gene>
    <name evidence="1" type="ORF">V6N11_034704</name>
</gene>
<proteinExistence type="predicted"/>